<proteinExistence type="inferred from homology"/>
<dbReference type="GO" id="GO:0042407">
    <property type="term" value="P:cristae formation"/>
    <property type="evidence" value="ECO:0007669"/>
    <property type="project" value="TreeGrafter"/>
</dbReference>
<evidence type="ECO:0000256" key="15">
    <source>
        <dbReference type="SAM" id="MobiDB-lite"/>
    </source>
</evidence>
<evidence type="ECO:0000256" key="9">
    <source>
        <dbReference type="ARBA" id="ARBA00023054"/>
    </source>
</evidence>
<dbReference type="AlphaFoldDB" id="A0A6A6TWP5"/>
<gene>
    <name evidence="16" type="ORF">BT63DRAFT_461304</name>
</gene>
<organism evidence="16 17">
    <name type="scientific">Microthyrium microscopicum</name>
    <dbReference type="NCBI Taxonomy" id="703497"/>
    <lineage>
        <taxon>Eukaryota</taxon>
        <taxon>Fungi</taxon>
        <taxon>Dikarya</taxon>
        <taxon>Ascomycota</taxon>
        <taxon>Pezizomycotina</taxon>
        <taxon>Dothideomycetes</taxon>
        <taxon>Dothideomycetes incertae sedis</taxon>
        <taxon>Microthyriales</taxon>
        <taxon>Microthyriaceae</taxon>
        <taxon>Microthyrium</taxon>
    </lineage>
</organism>
<feature type="transmembrane region" description="Helical" evidence="13">
    <location>
        <begin position="164"/>
        <end position="184"/>
    </location>
</feature>
<feature type="region of interest" description="Disordered" evidence="15">
    <location>
        <begin position="69"/>
        <end position="154"/>
    </location>
</feature>
<comment type="subcellular location">
    <subcellularLocation>
        <location evidence="1 13">Mitochondrion inner membrane</location>
        <topology evidence="1 13">Single-pass membrane protein</topology>
    </subcellularLocation>
</comment>
<evidence type="ECO:0000256" key="7">
    <source>
        <dbReference type="ARBA" id="ARBA00022946"/>
    </source>
</evidence>
<accession>A0A6A6TWP5</accession>
<evidence type="ECO:0000256" key="3">
    <source>
        <dbReference type="ARBA" id="ARBA00011875"/>
    </source>
</evidence>
<keyword evidence="8 13" id="KW-1133">Transmembrane helix</keyword>
<feature type="coiled-coil region" evidence="14">
    <location>
        <begin position="390"/>
        <end position="447"/>
    </location>
</feature>
<dbReference type="PANTHER" id="PTHR15415:SF7">
    <property type="entry name" value="MICOS COMPLEX SUBUNIT MIC60"/>
    <property type="match status" value="1"/>
</dbReference>
<evidence type="ECO:0000313" key="16">
    <source>
        <dbReference type="EMBL" id="KAF2663577.1"/>
    </source>
</evidence>
<keyword evidence="6 13" id="KW-0999">Mitochondrion inner membrane</keyword>
<evidence type="ECO:0000256" key="6">
    <source>
        <dbReference type="ARBA" id="ARBA00022792"/>
    </source>
</evidence>
<dbReference type="Proteomes" id="UP000799302">
    <property type="component" value="Unassembled WGS sequence"/>
</dbReference>
<sequence length="697" mass="76936">MRERKQNTCSDPIDGEQQSVDLVHSAEMLRSSLLRASRPNFRAIELRNRPDLVQGYIIASFASGRRLYSGKKPDETILPGSQSAQQAAKVPSPPELVASITPNQKPPPPQSVPKVPTSPQELAPVASAGTTPNPASPTPTLGTGTAQVAPPPVPPKKKSRFFRYLLNLIILSTLTYGIGVYYALTSDNWHDFFTEYVPFGEEAVAYFEEREFRRRFLNRPQQESRLHPQVRGEAKVTIPGRAGVEVKKVEEADLASKGRHTSAVEPHPQTVGAQQKDREISKPTESSTHQLLPKDSKPAPKEQPKPTASKSAAEPATTPAKVQPVEHIDNLQIAQASEPVVQDIVKILNDLITVVNADNAGNKYGSAIDKAKGGLSKVVSDLEILKQSQKKQADEQVKGLHEEFDKAAKELLRRSEEHVQEMEIRWREEYENERSSMAKQLESKLDAELSTAKQVYDQMLENELLKQSIALRKNFAKSVQDTVEAERDGRLSKLDELSSNVSELQRLTGEWNSVVDSTMHTQHLLVAVEAVRANLETADRPRPFISELAALKEVAAENPLVNAAIASINPTAYQKGIQAPGQLIDRFRRVSSEVRKAALLPDNAGVTSHAASYLLSKVMFKKGGLPVGDDVESILTRAEALLEEGNLEQAVREVNSLTGWAKTLSRDWLGECRRVLEVQQALDVISTEARLRSLLVE</sequence>
<reference evidence="16" key="1">
    <citation type="journal article" date="2020" name="Stud. Mycol.">
        <title>101 Dothideomycetes genomes: a test case for predicting lifestyles and emergence of pathogens.</title>
        <authorList>
            <person name="Haridas S."/>
            <person name="Albert R."/>
            <person name="Binder M."/>
            <person name="Bloem J."/>
            <person name="Labutti K."/>
            <person name="Salamov A."/>
            <person name="Andreopoulos B."/>
            <person name="Baker S."/>
            <person name="Barry K."/>
            <person name="Bills G."/>
            <person name="Bluhm B."/>
            <person name="Cannon C."/>
            <person name="Castanera R."/>
            <person name="Culley D."/>
            <person name="Daum C."/>
            <person name="Ezra D."/>
            <person name="Gonzalez J."/>
            <person name="Henrissat B."/>
            <person name="Kuo A."/>
            <person name="Liang C."/>
            <person name="Lipzen A."/>
            <person name="Lutzoni F."/>
            <person name="Magnuson J."/>
            <person name="Mondo S."/>
            <person name="Nolan M."/>
            <person name="Ohm R."/>
            <person name="Pangilinan J."/>
            <person name="Park H.-J."/>
            <person name="Ramirez L."/>
            <person name="Alfaro M."/>
            <person name="Sun H."/>
            <person name="Tritt A."/>
            <person name="Yoshinaga Y."/>
            <person name="Zwiers L.-H."/>
            <person name="Turgeon B."/>
            <person name="Goodwin S."/>
            <person name="Spatafora J."/>
            <person name="Crous P."/>
            <person name="Grigoriev I."/>
        </authorList>
    </citation>
    <scope>NUCLEOTIDE SEQUENCE</scope>
    <source>
        <strain evidence="16">CBS 115976</strain>
    </source>
</reference>
<keyword evidence="11 13" id="KW-0472">Membrane</keyword>
<dbReference type="Pfam" id="PF09731">
    <property type="entry name" value="Mitofilin"/>
    <property type="match status" value="1"/>
</dbReference>
<evidence type="ECO:0000256" key="13">
    <source>
        <dbReference type="RuleBase" id="RU363000"/>
    </source>
</evidence>
<comment type="function">
    <text evidence="12">Component of the MICOS complex, a large protein complex of the mitochondrial inner membrane that plays crucial roles in the maintenance of crista junctions, inner membrane architecture, and formation of contact sites to the outer membrane. Plays a role in keeping cristae membranes connected to the inner boundary membrane. Also promotes protein import via the mitochondrial intermembrane space assembly (MIA) pathway.</text>
</comment>
<feature type="compositionally biased region" description="Basic and acidic residues" evidence="15">
    <location>
        <begin position="292"/>
        <end position="304"/>
    </location>
</feature>
<name>A0A6A6TWP5_9PEZI</name>
<evidence type="ECO:0000313" key="17">
    <source>
        <dbReference type="Proteomes" id="UP000799302"/>
    </source>
</evidence>
<keyword evidence="7" id="KW-0809">Transit peptide</keyword>
<dbReference type="GO" id="GO:0061617">
    <property type="term" value="C:MICOS complex"/>
    <property type="evidence" value="ECO:0007669"/>
    <property type="project" value="TreeGrafter"/>
</dbReference>
<dbReference type="OrthoDB" id="10261039at2759"/>
<dbReference type="InterPro" id="IPR019133">
    <property type="entry name" value="MIC60"/>
</dbReference>
<evidence type="ECO:0000256" key="14">
    <source>
        <dbReference type="SAM" id="Coils"/>
    </source>
</evidence>
<evidence type="ECO:0000256" key="1">
    <source>
        <dbReference type="ARBA" id="ARBA00004434"/>
    </source>
</evidence>
<evidence type="ECO:0000256" key="8">
    <source>
        <dbReference type="ARBA" id="ARBA00022989"/>
    </source>
</evidence>
<evidence type="ECO:0000256" key="11">
    <source>
        <dbReference type="ARBA" id="ARBA00023136"/>
    </source>
</evidence>
<dbReference type="EMBL" id="MU004245">
    <property type="protein sequence ID" value="KAF2663577.1"/>
    <property type="molecule type" value="Genomic_DNA"/>
</dbReference>
<dbReference type="PANTHER" id="PTHR15415">
    <property type="entry name" value="MITOFILIN"/>
    <property type="match status" value="1"/>
</dbReference>
<feature type="region of interest" description="Disordered" evidence="15">
    <location>
        <begin position="253"/>
        <end position="323"/>
    </location>
</feature>
<evidence type="ECO:0000256" key="5">
    <source>
        <dbReference type="ARBA" id="ARBA00022692"/>
    </source>
</evidence>
<protein>
    <recommendedName>
        <fullName evidence="4 13">MICOS complex subunit MIC60</fullName>
    </recommendedName>
    <alternativeName>
        <fullName evidence="13">Mitofilin</fullName>
    </alternativeName>
</protein>
<evidence type="ECO:0000256" key="12">
    <source>
        <dbReference type="ARBA" id="ARBA00025571"/>
    </source>
</evidence>
<keyword evidence="10 13" id="KW-0496">Mitochondrion</keyword>
<evidence type="ECO:0000256" key="10">
    <source>
        <dbReference type="ARBA" id="ARBA00023128"/>
    </source>
</evidence>
<evidence type="ECO:0000256" key="4">
    <source>
        <dbReference type="ARBA" id="ARBA00018116"/>
    </source>
</evidence>
<evidence type="ECO:0000256" key="2">
    <source>
        <dbReference type="ARBA" id="ARBA00010877"/>
    </source>
</evidence>
<keyword evidence="9 14" id="KW-0175">Coiled coil</keyword>
<feature type="compositionally biased region" description="Polar residues" evidence="15">
    <location>
        <begin position="128"/>
        <end position="146"/>
    </location>
</feature>
<keyword evidence="17" id="KW-1185">Reference proteome</keyword>
<keyword evidence="5 13" id="KW-0812">Transmembrane</keyword>
<comment type="subunit">
    <text evidence="3 13">Component of the mitochondrial contact site and cristae organizing system (MICOS) complex.</text>
</comment>
<comment type="similarity">
    <text evidence="2 13">Belongs to the MICOS complex subunit Mic60 family.</text>
</comment>